<dbReference type="InterPro" id="IPR017259">
    <property type="entry name" value="UCP037672"/>
</dbReference>
<organism evidence="2 3">
    <name type="scientific">Natronorubrum thiooxidans</name>
    <dbReference type="NCBI Taxonomy" id="308853"/>
    <lineage>
        <taxon>Archaea</taxon>
        <taxon>Methanobacteriati</taxon>
        <taxon>Methanobacteriota</taxon>
        <taxon>Stenosarchaea group</taxon>
        <taxon>Halobacteria</taxon>
        <taxon>Halobacteriales</taxon>
        <taxon>Natrialbaceae</taxon>
        <taxon>Natronorubrum</taxon>
    </lineage>
</organism>
<keyword evidence="3" id="KW-1185">Reference proteome</keyword>
<feature type="transmembrane region" description="Helical" evidence="1">
    <location>
        <begin position="6"/>
        <end position="26"/>
    </location>
</feature>
<accession>A0A1N7CC45</accession>
<gene>
    <name evidence="2" type="ORF">SAMN05421752_101253</name>
</gene>
<dbReference type="Proteomes" id="UP000185936">
    <property type="component" value="Unassembled WGS sequence"/>
</dbReference>
<dbReference type="RefSeq" id="WP_076607358.1">
    <property type="nucleotide sequence ID" value="NZ_FTNR01000001.1"/>
</dbReference>
<feature type="transmembrane region" description="Helical" evidence="1">
    <location>
        <begin position="46"/>
        <end position="66"/>
    </location>
</feature>
<dbReference type="Pfam" id="PF12650">
    <property type="entry name" value="DUF3784"/>
    <property type="match status" value="1"/>
</dbReference>
<keyword evidence="1" id="KW-1133">Transmembrane helix</keyword>
<dbReference type="AlphaFoldDB" id="A0A1N7CC45"/>
<name>A0A1N7CC45_9EURY</name>
<evidence type="ECO:0008006" key="4">
    <source>
        <dbReference type="Google" id="ProtNLM"/>
    </source>
</evidence>
<sequence>MVNGSLIVLLIATGIVAALGVLIAYFGHVELIAGYDSDRVADEAGLATFIGTNILYVAVLMGLVTVVELLELLDNTDVLWLAFTVGVLALTVRMVLGSRRYETPR</sequence>
<keyword evidence="1" id="KW-0812">Transmembrane</keyword>
<feature type="transmembrane region" description="Helical" evidence="1">
    <location>
        <begin position="78"/>
        <end position="96"/>
    </location>
</feature>
<keyword evidence="1" id="KW-0472">Membrane</keyword>
<dbReference type="STRING" id="308853.SAMN05421752_101253"/>
<proteinExistence type="predicted"/>
<dbReference type="OrthoDB" id="201708at2157"/>
<protein>
    <recommendedName>
        <fullName evidence="4">DUF3784 domain-containing protein</fullName>
    </recommendedName>
</protein>
<dbReference type="EMBL" id="FTNR01000001">
    <property type="protein sequence ID" value="SIR61211.1"/>
    <property type="molecule type" value="Genomic_DNA"/>
</dbReference>
<evidence type="ECO:0000256" key="1">
    <source>
        <dbReference type="SAM" id="Phobius"/>
    </source>
</evidence>
<reference evidence="3" key="1">
    <citation type="submission" date="2017-01" db="EMBL/GenBank/DDBJ databases">
        <authorList>
            <person name="Varghese N."/>
            <person name="Submissions S."/>
        </authorList>
    </citation>
    <scope>NUCLEOTIDE SEQUENCE [LARGE SCALE GENOMIC DNA]</scope>
    <source>
        <strain evidence="3">type strain: HArc-</strain>
    </source>
</reference>
<evidence type="ECO:0000313" key="3">
    <source>
        <dbReference type="Proteomes" id="UP000185936"/>
    </source>
</evidence>
<evidence type="ECO:0000313" key="2">
    <source>
        <dbReference type="EMBL" id="SIR61211.1"/>
    </source>
</evidence>